<protein>
    <recommendedName>
        <fullName evidence="4 10">Glucose-1-phosphate thymidylyltransferase</fullName>
        <ecNumber evidence="3 10">2.7.7.24</ecNumber>
    </recommendedName>
</protein>
<dbReference type="GO" id="GO:0046872">
    <property type="term" value="F:metal ion binding"/>
    <property type="evidence" value="ECO:0007669"/>
    <property type="project" value="UniProtKB-KW"/>
</dbReference>
<dbReference type="Gene3D" id="3.90.550.10">
    <property type="entry name" value="Spore Coat Polysaccharide Biosynthesis Protein SpsA, Chain A"/>
    <property type="match status" value="1"/>
</dbReference>
<evidence type="ECO:0000256" key="1">
    <source>
        <dbReference type="ARBA" id="ARBA00001946"/>
    </source>
</evidence>
<dbReference type="OrthoDB" id="9803871at2"/>
<dbReference type="STRING" id="1798228.SAMN05216574_101391"/>
<keyword evidence="13" id="KW-1185">Reference proteome</keyword>
<accession>A0A1I1WI69</accession>
<dbReference type="SUPFAM" id="SSF53448">
    <property type="entry name" value="Nucleotide-diphospho-sugar transferases"/>
    <property type="match status" value="1"/>
</dbReference>
<evidence type="ECO:0000313" key="13">
    <source>
        <dbReference type="Proteomes" id="UP000198589"/>
    </source>
</evidence>
<dbReference type="CDD" id="cd02538">
    <property type="entry name" value="G1P_TT_short"/>
    <property type="match status" value="1"/>
</dbReference>
<dbReference type="EMBL" id="FOND01000001">
    <property type="protein sequence ID" value="SFD94817.1"/>
    <property type="molecule type" value="Genomic_DNA"/>
</dbReference>
<keyword evidence="7 10" id="KW-0479">Metal-binding</keyword>
<proteinExistence type="inferred from homology"/>
<evidence type="ECO:0000259" key="11">
    <source>
        <dbReference type="Pfam" id="PF00483"/>
    </source>
</evidence>
<evidence type="ECO:0000256" key="3">
    <source>
        <dbReference type="ARBA" id="ARBA00012461"/>
    </source>
</evidence>
<comment type="cofactor">
    <cofactor evidence="1">
        <name>Mg(2+)</name>
        <dbReference type="ChEBI" id="CHEBI:18420"/>
    </cofactor>
</comment>
<evidence type="ECO:0000256" key="8">
    <source>
        <dbReference type="ARBA" id="ARBA00022842"/>
    </source>
</evidence>
<evidence type="ECO:0000256" key="5">
    <source>
        <dbReference type="ARBA" id="ARBA00022679"/>
    </source>
</evidence>
<dbReference type="InterPro" id="IPR029044">
    <property type="entry name" value="Nucleotide-diphossugar_trans"/>
</dbReference>
<organism evidence="12 13">
    <name type="scientific">Blastococcus tunisiensis</name>
    <dbReference type="NCBI Taxonomy" id="1798228"/>
    <lineage>
        <taxon>Bacteria</taxon>
        <taxon>Bacillati</taxon>
        <taxon>Actinomycetota</taxon>
        <taxon>Actinomycetes</taxon>
        <taxon>Geodermatophilales</taxon>
        <taxon>Geodermatophilaceae</taxon>
        <taxon>Blastococcus</taxon>
    </lineage>
</organism>
<name>A0A1I1WI69_9ACTN</name>
<dbReference type="GO" id="GO:0008879">
    <property type="term" value="F:glucose-1-phosphate thymidylyltransferase activity"/>
    <property type="evidence" value="ECO:0007669"/>
    <property type="project" value="UniProtKB-EC"/>
</dbReference>
<evidence type="ECO:0000256" key="9">
    <source>
        <dbReference type="ARBA" id="ARBA00049336"/>
    </source>
</evidence>
<comment type="similarity">
    <text evidence="2 10">Belongs to the glucose-1-phosphate thymidylyltransferase family.</text>
</comment>
<dbReference type="NCBIfam" id="TIGR01207">
    <property type="entry name" value="rmlA"/>
    <property type="match status" value="1"/>
</dbReference>
<dbReference type="Pfam" id="PF00483">
    <property type="entry name" value="NTP_transferase"/>
    <property type="match status" value="1"/>
</dbReference>
<evidence type="ECO:0000313" key="12">
    <source>
        <dbReference type="EMBL" id="SFD94817.1"/>
    </source>
</evidence>
<evidence type="ECO:0000256" key="2">
    <source>
        <dbReference type="ARBA" id="ARBA00010480"/>
    </source>
</evidence>
<keyword evidence="5 10" id="KW-0808">Transferase</keyword>
<dbReference type="Proteomes" id="UP000198589">
    <property type="component" value="Unassembled WGS sequence"/>
</dbReference>
<dbReference type="GO" id="GO:0000271">
    <property type="term" value="P:polysaccharide biosynthetic process"/>
    <property type="evidence" value="ECO:0007669"/>
    <property type="project" value="UniProtKB-ARBA"/>
</dbReference>
<comment type="catalytic activity">
    <reaction evidence="9 10">
        <text>dTTP + alpha-D-glucose 1-phosphate + H(+) = dTDP-alpha-D-glucose + diphosphate</text>
        <dbReference type="Rhea" id="RHEA:15225"/>
        <dbReference type="ChEBI" id="CHEBI:15378"/>
        <dbReference type="ChEBI" id="CHEBI:33019"/>
        <dbReference type="ChEBI" id="CHEBI:37568"/>
        <dbReference type="ChEBI" id="CHEBI:57477"/>
        <dbReference type="ChEBI" id="CHEBI:58601"/>
        <dbReference type="EC" id="2.7.7.24"/>
    </reaction>
</comment>
<dbReference type="GO" id="GO:0019318">
    <property type="term" value="P:hexose metabolic process"/>
    <property type="evidence" value="ECO:0007669"/>
    <property type="project" value="UniProtKB-ARBA"/>
</dbReference>
<dbReference type="EC" id="2.7.7.24" evidence="3 10"/>
<evidence type="ECO:0000256" key="4">
    <source>
        <dbReference type="ARBA" id="ARBA00017654"/>
    </source>
</evidence>
<dbReference type="InterPro" id="IPR005907">
    <property type="entry name" value="G1P_thy_trans_s"/>
</dbReference>
<keyword evidence="8 10" id="KW-0460">Magnesium</keyword>
<keyword evidence="6 10" id="KW-0548">Nucleotidyltransferase</keyword>
<dbReference type="InterPro" id="IPR005835">
    <property type="entry name" value="NTP_transferase_dom"/>
</dbReference>
<sequence length="292" mass="31807">MRGIILAGGSGTRLYPITKAISKQLMPIYDKPMVYYPLSLLMNAGIREVLVITTPEDQAGFQRLLGDGSDVGIEISYAVQPRPEGLAQAFVIGAEFIGDQPVALVLGDNIFYGTGLGESLRANTDPQGGHVFAYHVANPTDYGVVEFDAAGRVISIEEKPAEPKSNYAVPGLYFYDNQVVDIAAKIQPSARGELEITAVNDEYLRRGQLTVTVLPRGTAWLDTGTHVSMMQAAEFVQVVEERQGWKIGCIEEIAWRRGFIDDDQLAALARPLQKSGYGDYLLRLLSESGPPA</sequence>
<dbReference type="PANTHER" id="PTHR43532:SF1">
    <property type="entry name" value="GLUCOSE-1-PHOSPHATE THYMIDYLYLTRANSFERASE 1"/>
    <property type="match status" value="1"/>
</dbReference>
<gene>
    <name evidence="12" type="ORF">SAMN05216574_101391</name>
</gene>
<evidence type="ECO:0000256" key="10">
    <source>
        <dbReference type="RuleBase" id="RU003706"/>
    </source>
</evidence>
<evidence type="ECO:0000256" key="7">
    <source>
        <dbReference type="ARBA" id="ARBA00022723"/>
    </source>
</evidence>
<comment type="function">
    <text evidence="10">Catalyzes the formation of dTDP-glucose, from dTTP and glucose 1-phosphate, as well as its pyrophosphorolysis.</text>
</comment>
<dbReference type="PANTHER" id="PTHR43532">
    <property type="entry name" value="GLUCOSE-1-PHOSPHATE THYMIDYLYLTRANSFERASE"/>
    <property type="match status" value="1"/>
</dbReference>
<dbReference type="FunFam" id="3.90.550.10:FF:000023">
    <property type="entry name" value="Glucose-1-phosphate thymidylyltransferase"/>
    <property type="match status" value="1"/>
</dbReference>
<evidence type="ECO:0000256" key="6">
    <source>
        <dbReference type="ARBA" id="ARBA00022695"/>
    </source>
</evidence>
<feature type="domain" description="Nucleotidyl transferase" evidence="11">
    <location>
        <begin position="3"/>
        <end position="236"/>
    </location>
</feature>
<reference evidence="13" key="1">
    <citation type="submission" date="2016-10" db="EMBL/GenBank/DDBJ databases">
        <authorList>
            <person name="Varghese N."/>
            <person name="Submissions S."/>
        </authorList>
    </citation>
    <scope>NUCLEOTIDE SEQUENCE [LARGE SCALE GENOMIC DNA]</scope>
    <source>
        <strain evidence="13">DSM 46838</strain>
    </source>
</reference>
<dbReference type="RefSeq" id="WP_092195060.1">
    <property type="nucleotide sequence ID" value="NZ_FOND01000001.1"/>
</dbReference>
<dbReference type="AlphaFoldDB" id="A0A1I1WI69"/>